<evidence type="ECO:0000256" key="1">
    <source>
        <dbReference type="SAM" id="Phobius"/>
    </source>
</evidence>
<gene>
    <name evidence="2" type="primary">Not1-RE</name>
</gene>
<protein>
    <submittedName>
        <fullName evidence="2">IP15357p</fullName>
    </submittedName>
</protein>
<sequence>MFPKLNAPFGPLRLRPAKLLDIFVSGSIPGPNICALRFPENGCCGGGGTMPPGRSIPRWPRRIVGGGGGTNPGCCCCWARALLAIIATFAVICMMTSTISGCMQLLMHVCRQLIMVVTVSGKSCACLGGS</sequence>
<reference evidence="2" key="2">
    <citation type="submission" date="2008-12" db="EMBL/GenBank/DDBJ databases">
        <authorList>
            <person name="Carlson J."/>
            <person name="Booth B."/>
            <person name="Frise E."/>
            <person name="Park S."/>
            <person name="Wan K."/>
            <person name="Yu C."/>
            <person name="Celniker S."/>
        </authorList>
    </citation>
    <scope>NUCLEOTIDE SEQUENCE</scope>
</reference>
<dbReference type="EMBL" id="BT025069">
    <property type="protein sequence ID" value="ABE73240.1"/>
    <property type="molecule type" value="mRNA"/>
</dbReference>
<reference evidence="2" key="1">
    <citation type="submission" date="2006-04" db="EMBL/GenBank/DDBJ databases">
        <authorList>
            <person name="Stapleton M."/>
            <person name="Carlson J."/>
            <person name="Chavez C."/>
            <person name="Frise E."/>
            <person name="George R."/>
            <person name="Pacleb J."/>
            <person name="Park S."/>
            <person name="Wan K."/>
            <person name="Yu C."/>
            <person name="Celniker S."/>
        </authorList>
    </citation>
    <scope>NUCLEOTIDE SEQUENCE</scope>
</reference>
<keyword evidence="1" id="KW-0472">Membrane</keyword>
<feature type="transmembrane region" description="Helical" evidence="1">
    <location>
        <begin position="81"/>
        <end position="106"/>
    </location>
</feature>
<organism evidence="2">
    <name type="scientific">Drosophila melanogaster</name>
    <name type="common">Fruit fly</name>
    <dbReference type="NCBI Taxonomy" id="7227"/>
    <lineage>
        <taxon>Eukaryota</taxon>
        <taxon>Metazoa</taxon>
        <taxon>Ecdysozoa</taxon>
        <taxon>Arthropoda</taxon>
        <taxon>Hexapoda</taxon>
        <taxon>Insecta</taxon>
        <taxon>Pterygota</taxon>
        <taxon>Neoptera</taxon>
        <taxon>Endopterygota</taxon>
        <taxon>Diptera</taxon>
        <taxon>Brachycera</taxon>
        <taxon>Muscomorpha</taxon>
        <taxon>Ephydroidea</taxon>
        <taxon>Drosophilidae</taxon>
        <taxon>Drosophila</taxon>
        <taxon>Sophophora</taxon>
    </lineage>
</organism>
<evidence type="ECO:0000313" key="2">
    <source>
        <dbReference type="EMBL" id="ABE73240.1"/>
    </source>
</evidence>
<name>Q1RKZ1_DROME</name>
<keyword evidence="1" id="KW-1133">Transmembrane helix</keyword>
<dbReference type="AlphaFoldDB" id="Q1RKZ1"/>
<proteinExistence type="evidence at transcript level"/>
<accession>Q1RKZ1</accession>
<keyword evidence="1" id="KW-0812">Transmembrane</keyword>